<reference evidence="3" key="1">
    <citation type="submission" date="2017-02" db="UniProtKB">
        <authorList>
            <consortium name="WormBaseParasite"/>
        </authorList>
    </citation>
    <scope>IDENTIFICATION</scope>
</reference>
<accession>A0A0N4UGB2</accession>
<evidence type="ECO:0000313" key="2">
    <source>
        <dbReference type="Proteomes" id="UP000038040"/>
    </source>
</evidence>
<proteinExistence type="predicted"/>
<dbReference type="AlphaFoldDB" id="A0A0N4UGB2"/>
<protein>
    <submittedName>
        <fullName evidence="3">Centromere-associated protein E</fullName>
    </submittedName>
</protein>
<feature type="coiled-coil region" evidence="1">
    <location>
        <begin position="309"/>
        <end position="364"/>
    </location>
</feature>
<name>A0A0N4UGB2_DRAME</name>
<evidence type="ECO:0000256" key="1">
    <source>
        <dbReference type="SAM" id="Coils"/>
    </source>
</evidence>
<organism evidence="2 3">
    <name type="scientific">Dracunculus medinensis</name>
    <name type="common">Guinea worm</name>
    <dbReference type="NCBI Taxonomy" id="318479"/>
    <lineage>
        <taxon>Eukaryota</taxon>
        <taxon>Metazoa</taxon>
        <taxon>Ecdysozoa</taxon>
        <taxon>Nematoda</taxon>
        <taxon>Chromadorea</taxon>
        <taxon>Rhabditida</taxon>
        <taxon>Spirurina</taxon>
        <taxon>Dracunculoidea</taxon>
        <taxon>Dracunculidae</taxon>
        <taxon>Dracunculus</taxon>
    </lineage>
</organism>
<evidence type="ECO:0000313" key="3">
    <source>
        <dbReference type="WBParaSite" id="DME_0000652201-mRNA-1"/>
    </source>
</evidence>
<sequence>LICSKLFKKLSDTADFLQSLLADFGATEKGQHLIDEINESRTDHDHSLSLAFEINAKIREAEESANNLKMCLERIVSGYSADEDAKISLKSRLLDSVFEKEMNEKLMIFEHCDITSSSSRLFEPVNVTATDLLNRSLVLREDLINMKAKATLFKSTCSKLFAKLNGTADFLQSLLTEFDATEKSQRLLDEMSELRIDLHRSLSLAFEISEKIEETEKNVSDFKIYLERTCPLSEIQPNSQEFSDISDQQLMTEFADMKNFLNEKEFPLLRTEESLKNQCISSENQSQCASHQKIPSLKQLTENCMVDEIKGLKEELHRVSDSVKANEENRKKAEATCVLLLREKQEFETEIVKYRDIIKSLERQRSSCSSIQVQTEMNIGWISSLEADYQKLLLINICEQENIKRLTHCLLEKKKKLSEQNCAINAKLENSTNQFSGIICTEIGVLTEITGEELERKNEYMLSYSSFITNLYEFTSRWLYGSAICRTDHGTFIKKHGRPSSLKQSEYLISVLPVAAKFTELDIQKELSYISFERMSDSAHFLVHIFKKLIQHGDKSADLNLALNMARSLRSQLYILWKCSGNAESIKENVASFSEIGSLKEQNVRLQLALNDATELLKIAEEKLKFQPESKVVVCDRIAQEMSKIHEVLKDGSKIFRSFKKKAPISK</sequence>
<dbReference type="Proteomes" id="UP000038040">
    <property type="component" value="Unplaced"/>
</dbReference>
<feature type="coiled-coil region" evidence="1">
    <location>
        <begin position="596"/>
        <end position="623"/>
    </location>
</feature>
<dbReference type="WBParaSite" id="DME_0000652201-mRNA-1">
    <property type="protein sequence ID" value="DME_0000652201-mRNA-1"/>
    <property type="gene ID" value="DME_0000652201"/>
</dbReference>
<keyword evidence="1" id="KW-0175">Coiled coil</keyword>